<dbReference type="InterPro" id="IPR002675">
    <property type="entry name" value="Ribosomal_eL38"/>
</dbReference>
<comment type="caution">
    <text evidence="6">The sequence shown here is derived from an EMBL/GenBank/DDBJ whole genome shotgun (WGS) entry which is preliminary data.</text>
</comment>
<dbReference type="PANTHER" id="PTHR10965:SF0">
    <property type="entry name" value="LARGE RIBOSOMAL SUBUNIT PROTEIN EL38"/>
    <property type="match status" value="1"/>
</dbReference>
<evidence type="ECO:0000256" key="4">
    <source>
        <dbReference type="RuleBase" id="RU003445"/>
    </source>
</evidence>
<name>A0A167CZP4_METRR</name>
<dbReference type="GO" id="GO:0003735">
    <property type="term" value="F:structural constituent of ribosome"/>
    <property type="evidence" value="ECO:0007669"/>
    <property type="project" value="InterPro"/>
</dbReference>
<keyword evidence="3 4" id="KW-0687">Ribonucleoprotein</keyword>
<dbReference type="OrthoDB" id="10250488at2759"/>
<dbReference type="Gene3D" id="3.30.720.90">
    <property type="match status" value="1"/>
</dbReference>
<evidence type="ECO:0000256" key="2">
    <source>
        <dbReference type="ARBA" id="ARBA00022980"/>
    </source>
</evidence>
<dbReference type="PANTHER" id="PTHR10965">
    <property type="entry name" value="60S RIBOSOMAL PROTEIN L38"/>
    <property type="match status" value="1"/>
</dbReference>
<dbReference type="STRING" id="1081105.A0A167CZP4"/>
<reference evidence="6 7" key="1">
    <citation type="journal article" date="2016" name="Genome Biol. Evol.">
        <title>Divergent and convergent evolution of fungal pathogenicity.</title>
        <authorList>
            <person name="Shang Y."/>
            <person name="Xiao G."/>
            <person name="Zheng P."/>
            <person name="Cen K."/>
            <person name="Zhan S."/>
            <person name="Wang C."/>
        </authorList>
    </citation>
    <scope>NUCLEOTIDE SEQUENCE [LARGE SCALE GENOMIC DNA]</scope>
    <source>
        <strain evidence="6 7">RCEF 4871</strain>
    </source>
</reference>
<feature type="region of interest" description="Disordered" evidence="5">
    <location>
        <begin position="26"/>
        <end position="52"/>
    </location>
</feature>
<evidence type="ECO:0000313" key="7">
    <source>
        <dbReference type="Proteomes" id="UP000243498"/>
    </source>
</evidence>
<proteinExistence type="inferred from homology"/>
<dbReference type="InterPro" id="IPR038464">
    <property type="entry name" value="Ribosomal_eL38_sf"/>
</dbReference>
<evidence type="ECO:0000256" key="1">
    <source>
        <dbReference type="ARBA" id="ARBA00007803"/>
    </source>
</evidence>
<keyword evidence="2 4" id="KW-0689">Ribosomal protein</keyword>
<evidence type="ECO:0000256" key="5">
    <source>
        <dbReference type="SAM" id="MobiDB-lite"/>
    </source>
</evidence>
<evidence type="ECO:0000313" key="6">
    <source>
        <dbReference type="EMBL" id="OAA41770.1"/>
    </source>
</evidence>
<sequence length="151" mass="17206">MGLDHSAATRHNGCPTRYTTSLTVRTRNSSNWPGTLAPREKQRTKSIPPKSIDPATRALVKTLYRQTYRTTAKMPREVADIKKFIEICRRKDASSARIKKNKKSNNVKFKVRCQTHLYTLVLKDTEKAEKLKQSLPPNLTIAEVGKKKQAK</sequence>
<keyword evidence="7" id="KW-1185">Reference proteome</keyword>
<protein>
    <submittedName>
        <fullName evidence="6">Ribosomal protein L38e</fullName>
    </submittedName>
</protein>
<evidence type="ECO:0000256" key="3">
    <source>
        <dbReference type="ARBA" id="ARBA00023274"/>
    </source>
</evidence>
<gene>
    <name evidence="6" type="ORF">NOR_05278</name>
</gene>
<organism evidence="6 7">
    <name type="scientific">Metarhizium rileyi (strain RCEF 4871)</name>
    <name type="common">Nomuraea rileyi</name>
    <dbReference type="NCBI Taxonomy" id="1649241"/>
    <lineage>
        <taxon>Eukaryota</taxon>
        <taxon>Fungi</taxon>
        <taxon>Dikarya</taxon>
        <taxon>Ascomycota</taxon>
        <taxon>Pezizomycotina</taxon>
        <taxon>Sordariomycetes</taxon>
        <taxon>Hypocreomycetidae</taxon>
        <taxon>Hypocreales</taxon>
        <taxon>Clavicipitaceae</taxon>
        <taxon>Metarhizium</taxon>
    </lineage>
</organism>
<dbReference type="Proteomes" id="UP000243498">
    <property type="component" value="Unassembled WGS sequence"/>
</dbReference>
<dbReference type="GO" id="GO:0022618">
    <property type="term" value="P:protein-RNA complex assembly"/>
    <property type="evidence" value="ECO:0007669"/>
    <property type="project" value="TreeGrafter"/>
</dbReference>
<dbReference type="GO" id="GO:0006412">
    <property type="term" value="P:translation"/>
    <property type="evidence" value="ECO:0007669"/>
    <property type="project" value="InterPro"/>
</dbReference>
<comment type="similarity">
    <text evidence="1 4">Belongs to the eukaryotic ribosomal protein eL38 family.</text>
</comment>
<dbReference type="GO" id="GO:0022625">
    <property type="term" value="C:cytosolic large ribosomal subunit"/>
    <property type="evidence" value="ECO:0007669"/>
    <property type="project" value="TreeGrafter"/>
</dbReference>
<dbReference type="Pfam" id="PF01781">
    <property type="entry name" value="Ribosomal_L38e"/>
    <property type="match status" value="1"/>
</dbReference>
<dbReference type="AlphaFoldDB" id="A0A167CZP4"/>
<accession>A0A167CZP4</accession>
<dbReference type="EMBL" id="AZHC01000015">
    <property type="protein sequence ID" value="OAA41770.1"/>
    <property type="molecule type" value="Genomic_DNA"/>
</dbReference>
<dbReference type="FunFam" id="3.30.720.90:FF:000001">
    <property type="entry name" value="60S ribosomal protein L38"/>
    <property type="match status" value="1"/>
</dbReference>